<reference evidence="14" key="1">
    <citation type="thesis" date="2020" institute="ProQuest LLC" country="789 East Eisenhower Parkway, Ann Arbor, MI, USA">
        <title>Comparative Genomics and Chromosome Evolution.</title>
        <authorList>
            <person name="Mudd A.B."/>
        </authorList>
    </citation>
    <scope>NUCLEOTIDE SEQUENCE</scope>
    <source>
        <strain evidence="14">1538</strain>
        <tissue evidence="14">Blood</tissue>
    </source>
</reference>
<evidence type="ECO:0000256" key="2">
    <source>
        <dbReference type="ARBA" id="ARBA00010663"/>
    </source>
</evidence>
<dbReference type="Proteomes" id="UP001181693">
    <property type="component" value="Unassembled WGS sequence"/>
</dbReference>
<feature type="transmembrane region" description="Helical" evidence="12">
    <location>
        <begin position="97"/>
        <end position="119"/>
    </location>
</feature>
<proteinExistence type="inferred from homology"/>
<feature type="transmembrane region" description="Helical" evidence="12">
    <location>
        <begin position="23"/>
        <end position="50"/>
    </location>
</feature>
<feature type="transmembrane region" description="Helical" evidence="12">
    <location>
        <begin position="202"/>
        <end position="225"/>
    </location>
</feature>
<evidence type="ECO:0000256" key="11">
    <source>
        <dbReference type="RuleBase" id="RU000688"/>
    </source>
</evidence>
<evidence type="ECO:0000256" key="5">
    <source>
        <dbReference type="ARBA" id="ARBA00022725"/>
    </source>
</evidence>
<dbReference type="GO" id="GO:0004930">
    <property type="term" value="F:G protein-coupled receptor activity"/>
    <property type="evidence" value="ECO:0007669"/>
    <property type="project" value="UniProtKB-KW"/>
</dbReference>
<dbReference type="PROSITE" id="PS00237">
    <property type="entry name" value="G_PROTEIN_RECEP_F1_1"/>
    <property type="match status" value="1"/>
</dbReference>
<sequence length="317" mass="36680">MTEFISIFEILIFILSYTDNKLFIFNVVFFFLIYFAGILVDLTITTVICLDHHLHAPMYLFLCNFSIIDLCYTTIIVPKLLYILLSGNNTISSTHCYIQIYFFFVADSAEVTIIFVMAYDRYVAICHPLDYHRLLNKKICIMLIIVTWICGSFNSILMTSSILKMTFCSSFTIHQFFCDAKALLNISCGGTEMFYVVTYVEYLVFGFIPAMCNLMSYIKIIRVILRIKSKDGRSKAFSTCSSHLSVMAIYYGSSVAVYLMPPSDRYDILEQILTVFYSTVVPMLNPLIYSLRNKEIKSSLQKLLLQYQQHLLHVFFM</sequence>
<evidence type="ECO:0000256" key="1">
    <source>
        <dbReference type="ARBA" id="ARBA00004651"/>
    </source>
</evidence>
<evidence type="ECO:0000256" key="12">
    <source>
        <dbReference type="RuleBase" id="RU363047"/>
    </source>
</evidence>
<keyword evidence="12" id="KW-0716">Sensory transduction</keyword>
<dbReference type="GO" id="GO:0005886">
    <property type="term" value="C:plasma membrane"/>
    <property type="evidence" value="ECO:0007669"/>
    <property type="project" value="UniProtKB-SubCell"/>
</dbReference>
<feature type="transmembrane region" description="Helical" evidence="12">
    <location>
        <begin position="62"/>
        <end position="85"/>
    </location>
</feature>
<dbReference type="Pfam" id="PF13853">
    <property type="entry name" value="7tm_4"/>
    <property type="match status" value="1"/>
</dbReference>
<evidence type="ECO:0000256" key="9">
    <source>
        <dbReference type="ARBA" id="ARBA00023170"/>
    </source>
</evidence>
<keyword evidence="15" id="KW-1185">Reference proteome</keyword>
<comment type="caution">
    <text evidence="14">The sequence shown here is derived from an EMBL/GenBank/DDBJ whole genome shotgun (WGS) entry which is preliminary data.</text>
</comment>
<organism evidence="14 15">
    <name type="scientific">Pyxicephalus adspersus</name>
    <name type="common">African bullfrog</name>
    <dbReference type="NCBI Taxonomy" id="30357"/>
    <lineage>
        <taxon>Eukaryota</taxon>
        <taxon>Metazoa</taxon>
        <taxon>Chordata</taxon>
        <taxon>Craniata</taxon>
        <taxon>Vertebrata</taxon>
        <taxon>Euteleostomi</taxon>
        <taxon>Amphibia</taxon>
        <taxon>Batrachia</taxon>
        <taxon>Anura</taxon>
        <taxon>Neobatrachia</taxon>
        <taxon>Ranoidea</taxon>
        <taxon>Pyxicephalidae</taxon>
        <taxon>Pyxicephalinae</taxon>
        <taxon>Pyxicephalus</taxon>
    </lineage>
</organism>
<dbReference type="PANTHER" id="PTHR26452">
    <property type="entry name" value="OLFACTORY RECEPTOR"/>
    <property type="match status" value="1"/>
</dbReference>
<evidence type="ECO:0000256" key="7">
    <source>
        <dbReference type="ARBA" id="ARBA00023040"/>
    </source>
</evidence>
<dbReference type="EMBL" id="DYDO01000008">
    <property type="protein sequence ID" value="DBA19178.1"/>
    <property type="molecule type" value="Genomic_DNA"/>
</dbReference>
<dbReference type="AlphaFoldDB" id="A0AAV3ABD1"/>
<dbReference type="CDD" id="cd13954">
    <property type="entry name" value="7tmA_OR"/>
    <property type="match status" value="1"/>
</dbReference>
<dbReference type="InterPro" id="IPR017452">
    <property type="entry name" value="GPCR_Rhodpsn_7TM"/>
</dbReference>
<evidence type="ECO:0000256" key="10">
    <source>
        <dbReference type="ARBA" id="ARBA00023224"/>
    </source>
</evidence>
<dbReference type="PRINTS" id="PR00237">
    <property type="entry name" value="GPCRRHODOPSN"/>
</dbReference>
<accession>A0AAV3ABD1</accession>
<keyword evidence="10 11" id="KW-0807">Transducer</keyword>
<dbReference type="InterPro" id="IPR000276">
    <property type="entry name" value="GPCR_Rhodpsn"/>
</dbReference>
<dbReference type="InterPro" id="IPR000725">
    <property type="entry name" value="Olfact_rcpt"/>
</dbReference>
<evidence type="ECO:0000256" key="8">
    <source>
        <dbReference type="ARBA" id="ARBA00023136"/>
    </source>
</evidence>
<evidence type="ECO:0000256" key="4">
    <source>
        <dbReference type="ARBA" id="ARBA00022692"/>
    </source>
</evidence>
<evidence type="ECO:0000259" key="13">
    <source>
        <dbReference type="PROSITE" id="PS50262"/>
    </source>
</evidence>
<dbReference type="FunFam" id="1.20.1070.10:FF:000015">
    <property type="entry name" value="Olfactory receptor"/>
    <property type="match status" value="1"/>
</dbReference>
<comment type="subcellular location">
    <subcellularLocation>
        <location evidence="1 12">Cell membrane</location>
        <topology evidence="1 12">Multi-pass membrane protein</topology>
    </subcellularLocation>
</comment>
<keyword evidence="4 11" id="KW-0812">Transmembrane</keyword>
<keyword evidence="5 12" id="KW-0552">Olfaction</keyword>
<feature type="transmembrane region" description="Helical" evidence="12">
    <location>
        <begin position="237"/>
        <end position="260"/>
    </location>
</feature>
<name>A0AAV3ABD1_PYXAD</name>
<dbReference type="PRINTS" id="PR00245">
    <property type="entry name" value="OLFACTORYR"/>
</dbReference>
<keyword evidence="6 12" id="KW-1133">Transmembrane helix</keyword>
<evidence type="ECO:0000256" key="6">
    <source>
        <dbReference type="ARBA" id="ARBA00022989"/>
    </source>
</evidence>
<evidence type="ECO:0000313" key="14">
    <source>
        <dbReference type="EMBL" id="DBA19178.1"/>
    </source>
</evidence>
<comment type="similarity">
    <text evidence="2 11">Belongs to the G-protein coupled receptor 1 family.</text>
</comment>
<feature type="transmembrane region" description="Helical" evidence="12">
    <location>
        <begin position="139"/>
        <end position="157"/>
    </location>
</feature>
<dbReference type="InterPro" id="IPR050516">
    <property type="entry name" value="Olfactory_GPCR"/>
</dbReference>
<dbReference type="GO" id="GO:0004984">
    <property type="term" value="F:olfactory receptor activity"/>
    <property type="evidence" value="ECO:0007669"/>
    <property type="project" value="InterPro"/>
</dbReference>
<evidence type="ECO:0000256" key="3">
    <source>
        <dbReference type="ARBA" id="ARBA00022475"/>
    </source>
</evidence>
<gene>
    <name evidence="14" type="ORF">GDO54_015045</name>
</gene>
<feature type="transmembrane region" description="Helical" evidence="12">
    <location>
        <begin position="272"/>
        <end position="291"/>
    </location>
</feature>
<protein>
    <recommendedName>
        <fullName evidence="12">Olfactory receptor</fullName>
    </recommendedName>
</protein>
<dbReference type="FunFam" id="1.10.1220.70:FF:000001">
    <property type="entry name" value="Olfactory receptor"/>
    <property type="match status" value="1"/>
</dbReference>
<keyword evidence="9 11" id="KW-0675">Receptor</keyword>
<keyword evidence="7 11" id="KW-0297">G-protein coupled receptor</keyword>
<dbReference type="SUPFAM" id="SSF81321">
    <property type="entry name" value="Family A G protein-coupled receptor-like"/>
    <property type="match status" value="1"/>
</dbReference>
<feature type="domain" description="G-protein coupled receptors family 1 profile" evidence="13">
    <location>
        <begin position="40"/>
        <end position="289"/>
    </location>
</feature>
<dbReference type="PROSITE" id="PS50262">
    <property type="entry name" value="G_PROTEIN_RECEP_F1_2"/>
    <property type="match status" value="1"/>
</dbReference>
<keyword evidence="3 12" id="KW-1003">Cell membrane</keyword>
<dbReference type="Gene3D" id="1.20.1070.10">
    <property type="entry name" value="Rhodopsin 7-helix transmembrane proteins"/>
    <property type="match status" value="1"/>
</dbReference>
<evidence type="ECO:0000313" key="15">
    <source>
        <dbReference type="Proteomes" id="UP001181693"/>
    </source>
</evidence>
<keyword evidence="8 12" id="KW-0472">Membrane</keyword>